<feature type="transmembrane region" description="Helical" evidence="6">
    <location>
        <begin position="99"/>
        <end position="118"/>
    </location>
</feature>
<feature type="transmembrane region" description="Helical" evidence="6">
    <location>
        <begin position="364"/>
        <end position="392"/>
    </location>
</feature>
<feature type="transmembrane region" description="Helical" evidence="6">
    <location>
        <begin position="465"/>
        <end position="489"/>
    </location>
</feature>
<proteinExistence type="predicted"/>
<dbReference type="InterPro" id="IPR011701">
    <property type="entry name" value="MFS"/>
</dbReference>
<dbReference type="Proteomes" id="UP000717696">
    <property type="component" value="Unassembled WGS sequence"/>
</dbReference>
<evidence type="ECO:0000256" key="4">
    <source>
        <dbReference type="ARBA" id="ARBA00023136"/>
    </source>
</evidence>
<evidence type="ECO:0000256" key="5">
    <source>
        <dbReference type="ARBA" id="ARBA00023180"/>
    </source>
</evidence>
<feature type="transmembrane region" description="Helical" evidence="6">
    <location>
        <begin position="404"/>
        <end position="425"/>
    </location>
</feature>
<evidence type="ECO:0000313" key="8">
    <source>
        <dbReference type="Proteomes" id="UP000717696"/>
    </source>
</evidence>
<evidence type="ECO:0000256" key="3">
    <source>
        <dbReference type="ARBA" id="ARBA00022989"/>
    </source>
</evidence>
<feature type="transmembrane region" description="Helical" evidence="6">
    <location>
        <begin position="154"/>
        <end position="178"/>
    </location>
</feature>
<dbReference type="PANTHER" id="PTHR23502">
    <property type="entry name" value="MAJOR FACILITATOR SUPERFAMILY"/>
    <property type="match status" value="1"/>
</dbReference>
<keyword evidence="3 6" id="KW-1133">Transmembrane helix</keyword>
<dbReference type="Gene3D" id="1.20.1250.20">
    <property type="entry name" value="MFS general substrate transporter like domains"/>
    <property type="match status" value="1"/>
</dbReference>
<feature type="transmembrane region" description="Helical" evidence="6">
    <location>
        <begin position="60"/>
        <end position="79"/>
    </location>
</feature>
<protein>
    <submittedName>
        <fullName evidence="7">Major facilitator superfamily domain-containing protein</fullName>
    </submittedName>
</protein>
<dbReference type="EMBL" id="JAGMUU010000008">
    <property type="protein sequence ID" value="KAH7147091.1"/>
    <property type="molecule type" value="Genomic_DNA"/>
</dbReference>
<dbReference type="Pfam" id="PF07690">
    <property type="entry name" value="MFS_1"/>
    <property type="match status" value="1"/>
</dbReference>
<feature type="transmembrane region" description="Helical" evidence="6">
    <location>
        <begin position="324"/>
        <end position="344"/>
    </location>
</feature>
<dbReference type="SUPFAM" id="SSF103473">
    <property type="entry name" value="MFS general substrate transporter"/>
    <property type="match status" value="1"/>
</dbReference>
<feature type="transmembrane region" description="Helical" evidence="6">
    <location>
        <begin position="501"/>
        <end position="522"/>
    </location>
</feature>
<feature type="transmembrane region" description="Helical" evidence="6">
    <location>
        <begin position="222"/>
        <end position="240"/>
    </location>
</feature>
<comment type="caution">
    <text evidence="7">The sequence shown here is derived from an EMBL/GenBank/DDBJ whole genome shotgun (WGS) entry which is preliminary data.</text>
</comment>
<feature type="transmembrane region" description="Helical" evidence="6">
    <location>
        <begin position="437"/>
        <end position="458"/>
    </location>
</feature>
<feature type="transmembrane region" description="Helical" evidence="6">
    <location>
        <begin position="190"/>
        <end position="210"/>
    </location>
</feature>
<dbReference type="GO" id="GO:0022857">
    <property type="term" value="F:transmembrane transporter activity"/>
    <property type="evidence" value="ECO:0007669"/>
    <property type="project" value="InterPro"/>
</dbReference>
<name>A0A9P9J4R7_9HYPO</name>
<gene>
    <name evidence="7" type="ORF">B0J13DRAFT_595313</name>
</gene>
<keyword evidence="8" id="KW-1185">Reference proteome</keyword>
<keyword evidence="5" id="KW-0325">Glycoprotein</keyword>
<dbReference type="PANTHER" id="PTHR23502:SF164">
    <property type="entry name" value="MAJOR FACILITATOR SUPERFAMILY (MFS) PROFILE DOMAIN-CONTAINING PROTEIN"/>
    <property type="match status" value="1"/>
</dbReference>
<evidence type="ECO:0000256" key="2">
    <source>
        <dbReference type="ARBA" id="ARBA00022692"/>
    </source>
</evidence>
<sequence length="544" mass="59218">MVLSMFDACRHHSQGLVGESEQFDISGSVFFISSSGRVLQLPIPSNSPRDPLTWSWKKRLGAFMAIQFYSVVASFELTTPGVLDHAMELEFNPETIKPFSIASLSSVITLFTGLGFLLSIPISTSVGRRPVFLAAAAITTISTLWAGLSGDFVQLLIAVCLQAIAAGSAISMCQLIILDATFIHERPFALSIYWCSGGAIVKLFYILLPFTTDLQTKWRPVYDVWFGMCLLSFVLTLLFVPESFFLRPPVALDGRVLVQSGTETVHIYDDWSDLSCSTNQKPLPDIPPTNTIGNRLKITQAPGTTWRSLPAAYMQMILCRCNPLILWVALLNASILTGVILLGLTQPGILLSPPWNQDPAMMSIYLGVSGMVGALLALPVTGPLITWSIRYFALRSNGTRHAEVYLPGFVPPVVSAFSSVVLFYLALQNQWPPPWHYAASALSVFSYTSGNVAFVLWMTEAFPSLAAAALALFMFVTNMVSFGVGALILTALNDDCITKPSLAIMCIIVGLGVVAVPVSFWGEAARQYIHGRPGSTEKTALRPQ</sequence>
<dbReference type="AlphaFoldDB" id="A0A9P9J4R7"/>
<accession>A0A9P9J4R7</accession>
<keyword evidence="2 6" id="KW-0812">Transmembrane</keyword>
<evidence type="ECO:0000256" key="6">
    <source>
        <dbReference type="SAM" id="Phobius"/>
    </source>
</evidence>
<comment type="subcellular location">
    <subcellularLocation>
        <location evidence="1">Membrane</location>
        <topology evidence="1">Multi-pass membrane protein</topology>
    </subcellularLocation>
</comment>
<evidence type="ECO:0000256" key="1">
    <source>
        <dbReference type="ARBA" id="ARBA00004141"/>
    </source>
</evidence>
<dbReference type="OrthoDB" id="268400at2759"/>
<keyword evidence="4 6" id="KW-0472">Membrane</keyword>
<dbReference type="GO" id="GO:0005886">
    <property type="term" value="C:plasma membrane"/>
    <property type="evidence" value="ECO:0007669"/>
    <property type="project" value="TreeGrafter"/>
</dbReference>
<feature type="transmembrane region" description="Helical" evidence="6">
    <location>
        <begin position="130"/>
        <end position="148"/>
    </location>
</feature>
<organism evidence="7 8">
    <name type="scientific">Dactylonectria estremocensis</name>
    <dbReference type="NCBI Taxonomy" id="1079267"/>
    <lineage>
        <taxon>Eukaryota</taxon>
        <taxon>Fungi</taxon>
        <taxon>Dikarya</taxon>
        <taxon>Ascomycota</taxon>
        <taxon>Pezizomycotina</taxon>
        <taxon>Sordariomycetes</taxon>
        <taxon>Hypocreomycetidae</taxon>
        <taxon>Hypocreales</taxon>
        <taxon>Nectriaceae</taxon>
        <taxon>Dactylonectria</taxon>
    </lineage>
</organism>
<reference evidence="7" key="1">
    <citation type="journal article" date="2021" name="Nat. Commun.">
        <title>Genetic determinants of endophytism in the Arabidopsis root mycobiome.</title>
        <authorList>
            <person name="Mesny F."/>
            <person name="Miyauchi S."/>
            <person name="Thiergart T."/>
            <person name="Pickel B."/>
            <person name="Atanasova L."/>
            <person name="Karlsson M."/>
            <person name="Huettel B."/>
            <person name="Barry K.W."/>
            <person name="Haridas S."/>
            <person name="Chen C."/>
            <person name="Bauer D."/>
            <person name="Andreopoulos W."/>
            <person name="Pangilinan J."/>
            <person name="LaButti K."/>
            <person name="Riley R."/>
            <person name="Lipzen A."/>
            <person name="Clum A."/>
            <person name="Drula E."/>
            <person name="Henrissat B."/>
            <person name="Kohler A."/>
            <person name="Grigoriev I.V."/>
            <person name="Martin F.M."/>
            <person name="Hacquard S."/>
        </authorList>
    </citation>
    <scope>NUCLEOTIDE SEQUENCE</scope>
    <source>
        <strain evidence="7">MPI-CAGE-AT-0021</strain>
    </source>
</reference>
<dbReference type="InterPro" id="IPR036259">
    <property type="entry name" value="MFS_trans_sf"/>
</dbReference>
<evidence type="ECO:0000313" key="7">
    <source>
        <dbReference type="EMBL" id="KAH7147091.1"/>
    </source>
</evidence>